<keyword evidence="3 5" id="KW-0863">Zinc-finger</keyword>
<keyword evidence="9" id="KW-1185">Reference proteome</keyword>
<evidence type="ECO:0000256" key="3">
    <source>
        <dbReference type="ARBA" id="ARBA00022771"/>
    </source>
</evidence>
<protein>
    <submittedName>
        <fullName evidence="10">Tripartite motif-containing protein 40</fullName>
    </submittedName>
</protein>
<dbReference type="PROSITE" id="PS50119">
    <property type="entry name" value="ZF_BBOX"/>
    <property type="match status" value="1"/>
</dbReference>
<dbReference type="Gene3D" id="3.30.40.10">
    <property type="entry name" value="Zinc/RING finger domain, C3HC4 (zinc finger)"/>
    <property type="match status" value="1"/>
</dbReference>
<feature type="domain" description="RING-type" evidence="7">
    <location>
        <begin position="14"/>
        <end position="57"/>
    </location>
</feature>
<keyword evidence="2" id="KW-0479">Metal-binding</keyword>
<dbReference type="CDD" id="cd19781">
    <property type="entry name" value="Bbox2_TRIM40_C-V"/>
    <property type="match status" value="1"/>
</dbReference>
<name>A0ABM0I751_CERSS</name>
<feature type="compositionally biased region" description="Low complexity" evidence="6">
    <location>
        <begin position="262"/>
        <end position="296"/>
    </location>
</feature>
<dbReference type="Gene3D" id="3.30.160.60">
    <property type="entry name" value="Classic Zinc Finger"/>
    <property type="match status" value="1"/>
</dbReference>
<evidence type="ECO:0000259" key="8">
    <source>
        <dbReference type="PROSITE" id="PS50119"/>
    </source>
</evidence>
<comment type="similarity">
    <text evidence="1">Belongs to the TRIM/RBCC family.</text>
</comment>
<dbReference type="Pfam" id="PF00097">
    <property type="entry name" value="zf-C3HC4"/>
    <property type="match status" value="1"/>
</dbReference>
<evidence type="ECO:0000256" key="4">
    <source>
        <dbReference type="ARBA" id="ARBA00022833"/>
    </source>
</evidence>
<dbReference type="CDD" id="cd16583">
    <property type="entry name" value="RING-HC_TRIM40-C-V"/>
    <property type="match status" value="1"/>
</dbReference>
<dbReference type="RefSeq" id="XP_004441831.1">
    <property type="nucleotide sequence ID" value="XM_004441774.2"/>
</dbReference>
<dbReference type="InterPro" id="IPR018957">
    <property type="entry name" value="Znf_C3HC4_RING-type"/>
</dbReference>
<dbReference type="GeneID" id="101397973"/>
<dbReference type="SMART" id="SM00184">
    <property type="entry name" value="RING"/>
    <property type="match status" value="1"/>
</dbReference>
<sequence>MLPLREDSQEEGVCPICQEHLKEAVSTDCKHLFCRVCLAQHVAKASASGILCCPLCRKPCSEEVLGAGYICDSHQKKVCWFCEESRLLLCMECLVSPEHKSHCELAIENAISHYKERLNRRSRKLRKDIGELQRLRAQESEKLHAVQFQVDCGTDRLEAELGSQHQTKRQLDTLPQQWPDHLEDMPAEVSRIFDISTAITQLSNLVTDLERTAKELNANTLKNASDLLDRSAPQKLEAIYPELEKRISESLLQSSSAVPTCSSLDDVVSDSSQPPHSPSSNLSGLPLGLPSAPSHLMTSFPHPHRHDLAPDPLTLGR</sequence>
<dbReference type="SUPFAM" id="SSF57845">
    <property type="entry name" value="B-box zinc-binding domain"/>
    <property type="match status" value="1"/>
</dbReference>
<evidence type="ECO:0000259" key="7">
    <source>
        <dbReference type="PROSITE" id="PS50089"/>
    </source>
</evidence>
<accession>A0ABM0I751</accession>
<reference evidence="10" key="1">
    <citation type="submission" date="2025-08" db="UniProtKB">
        <authorList>
            <consortium name="RefSeq"/>
        </authorList>
    </citation>
    <scope>IDENTIFICATION</scope>
</reference>
<evidence type="ECO:0000313" key="10">
    <source>
        <dbReference type="RefSeq" id="XP_004441831.1"/>
    </source>
</evidence>
<evidence type="ECO:0000313" key="9">
    <source>
        <dbReference type="Proteomes" id="UP000694910"/>
    </source>
</evidence>
<dbReference type="PROSITE" id="PS50089">
    <property type="entry name" value="ZF_RING_2"/>
    <property type="match status" value="1"/>
</dbReference>
<feature type="domain" description="B box-type" evidence="8">
    <location>
        <begin position="66"/>
        <end position="107"/>
    </location>
</feature>
<dbReference type="SUPFAM" id="SSF57850">
    <property type="entry name" value="RING/U-box"/>
    <property type="match status" value="1"/>
</dbReference>
<evidence type="ECO:0000256" key="1">
    <source>
        <dbReference type="ARBA" id="ARBA00008518"/>
    </source>
</evidence>
<organism evidence="9 10">
    <name type="scientific">Ceratotherium simum simum</name>
    <name type="common">Southern white rhinoceros</name>
    <dbReference type="NCBI Taxonomy" id="73337"/>
    <lineage>
        <taxon>Eukaryota</taxon>
        <taxon>Metazoa</taxon>
        <taxon>Chordata</taxon>
        <taxon>Craniata</taxon>
        <taxon>Vertebrata</taxon>
        <taxon>Euteleostomi</taxon>
        <taxon>Mammalia</taxon>
        <taxon>Eutheria</taxon>
        <taxon>Laurasiatheria</taxon>
        <taxon>Perissodactyla</taxon>
        <taxon>Rhinocerotidae</taxon>
        <taxon>Ceratotherium</taxon>
    </lineage>
</organism>
<evidence type="ECO:0000256" key="5">
    <source>
        <dbReference type="PROSITE-ProRule" id="PRU00024"/>
    </source>
</evidence>
<dbReference type="InterPro" id="IPR013083">
    <property type="entry name" value="Znf_RING/FYVE/PHD"/>
</dbReference>
<dbReference type="InterPro" id="IPR000315">
    <property type="entry name" value="Znf_B-box"/>
</dbReference>
<dbReference type="InterPro" id="IPR050143">
    <property type="entry name" value="TRIM/RBCC"/>
</dbReference>
<dbReference type="InterPro" id="IPR001841">
    <property type="entry name" value="Znf_RING"/>
</dbReference>
<proteinExistence type="inferred from homology"/>
<dbReference type="InterPro" id="IPR017907">
    <property type="entry name" value="Znf_RING_CS"/>
</dbReference>
<evidence type="ECO:0000256" key="6">
    <source>
        <dbReference type="SAM" id="MobiDB-lite"/>
    </source>
</evidence>
<dbReference type="PROSITE" id="PS00518">
    <property type="entry name" value="ZF_RING_1"/>
    <property type="match status" value="1"/>
</dbReference>
<keyword evidence="4" id="KW-0862">Zinc</keyword>
<dbReference type="PANTHER" id="PTHR24103">
    <property type="entry name" value="E3 UBIQUITIN-PROTEIN LIGASE TRIM"/>
    <property type="match status" value="1"/>
</dbReference>
<evidence type="ECO:0000256" key="2">
    <source>
        <dbReference type="ARBA" id="ARBA00022723"/>
    </source>
</evidence>
<dbReference type="Proteomes" id="UP000694910">
    <property type="component" value="Unplaced"/>
</dbReference>
<feature type="region of interest" description="Disordered" evidence="6">
    <location>
        <begin position="262"/>
        <end position="317"/>
    </location>
</feature>
<gene>
    <name evidence="10" type="primary">LOC101397973</name>
</gene>